<gene>
    <name evidence="2" type="ORF">H8911_01480</name>
</gene>
<evidence type="ECO:0000256" key="1">
    <source>
        <dbReference type="SAM" id="Coils"/>
    </source>
</evidence>
<keyword evidence="1" id="KW-0175">Coiled coil</keyword>
<sequence>MDAYDNGSDTFMVTCVPEYASLVKSLVDSGALDGAVKEYKNGISAKTYDTTTMEDGVSYRNAGVPYFLNTTDTCSGETKDDGEYTWTQLHYHTESDNTDTYSEKVMKANIAVFGSMAIAIDQLPAMSLNMQATIDDLKESFNEDLALEAGVSKKDWDKALAVSEKEVDALNKEGQDINDRYVKAINSKLDITSIQKEGKPYNEKVLDLFKYVQDNFVGIVFSSDVVMKHVGYQNNIEYMDEIIQDLKKDKVSDALDVAYQLNGLCEYNYYLFSPNAAAKIDAHADKAVENNKWWGNDKGYYFTNTKNATTSLLNKEDGDDVSEEIKVYESARTKQLDYYKEVLENEILAMNKIDQ</sequence>
<comment type="caution">
    <text evidence="2">The sequence shown here is derived from an EMBL/GenBank/DDBJ whole genome shotgun (WGS) entry which is preliminary data.</text>
</comment>
<organism evidence="2 3">
    <name type="scientific">Holdemanella hominis</name>
    <dbReference type="NCBI Taxonomy" id="2764327"/>
    <lineage>
        <taxon>Bacteria</taxon>
        <taxon>Bacillati</taxon>
        <taxon>Bacillota</taxon>
        <taxon>Erysipelotrichia</taxon>
        <taxon>Erysipelotrichales</taxon>
        <taxon>Erysipelotrichaceae</taxon>
        <taxon>Holdemanella</taxon>
    </lineage>
</organism>
<accession>A0ABR7KFB5</accession>
<dbReference type="Proteomes" id="UP000649075">
    <property type="component" value="Unassembled WGS sequence"/>
</dbReference>
<evidence type="ECO:0000313" key="3">
    <source>
        <dbReference type="Proteomes" id="UP000649075"/>
    </source>
</evidence>
<proteinExistence type="predicted"/>
<feature type="coiled-coil region" evidence="1">
    <location>
        <begin position="153"/>
        <end position="180"/>
    </location>
</feature>
<protein>
    <submittedName>
        <fullName evidence="2">Uncharacterized protein</fullName>
    </submittedName>
</protein>
<dbReference type="RefSeq" id="WP_186998471.1">
    <property type="nucleotide sequence ID" value="NZ_JACRWH010000003.1"/>
</dbReference>
<name>A0ABR7KFB5_9FIRM</name>
<reference evidence="2 3" key="1">
    <citation type="submission" date="2020-08" db="EMBL/GenBank/DDBJ databases">
        <authorList>
            <person name="Liu C."/>
            <person name="Sun Q."/>
        </authorList>
    </citation>
    <scope>NUCLEOTIDE SEQUENCE [LARGE SCALE GENOMIC DNA]</scope>
    <source>
        <strain evidence="2 3">L34</strain>
    </source>
</reference>
<evidence type="ECO:0000313" key="2">
    <source>
        <dbReference type="EMBL" id="MBC6011431.1"/>
    </source>
</evidence>
<dbReference type="EMBL" id="JACRWH010000003">
    <property type="protein sequence ID" value="MBC6011431.1"/>
    <property type="molecule type" value="Genomic_DNA"/>
</dbReference>
<keyword evidence="3" id="KW-1185">Reference proteome</keyword>